<dbReference type="EMBL" id="FQZU01000023">
    <property type="protein sequence ID" value="SHK38496.1"/>
    <property type="molecule type" value="Genomic_DNA"/>
</dbReference>
<dbReference type="EC" id="2.1.1.-" evidence="4"/>
<dbReference type="PANTHER" id="PTHR43619:SF2">
    <property type="entry name" value="S-ADENOSYL-L-METHIONINE-DEPENDENT METHYLTRANSFERASES SUPERFAMILY PROTEIN"/>
    <property type="match status" value="1"/>
</dbReference>
<dbReference type="Proteomes" id="UP000183994">
    <property type="component" value="Unassembled WGS sequence"/>
</dbReference>
<name>A0A1M6S1D9_9BACT</name>
<evidence type="ECO:0000256" key="3">
    <source>
        <dbReference type="ARBA" id="ARBA00022679"/>
    </source>
</evidence>
<protein>
    <recommendedName>
        <fullName evidence="4">S-adenosyl-L-methionine-dependent methyltransferase</fullName>
        <ecNumber evidence="4">2.1.1.-</ecNumber>
    </recommendedName>
</protein>
<dbReference type="SUPFAM" id="SSF53335">
    <property type="entry name" value="S-adenosyl-L-methionine-dependent methyltransferases"/>
    <property type="match status" value="1"/>
</dbReference>
<dbReference type="Gene3D" id="3.40.50.150">
    <property type="entry name" value="Vaccinia Virus protein VP39"/>
    <property type="match status" value="1"/>
</dbReference>
<keyword evidence="4" id="KW-0949">S-adenosyl-L-methionine</keyword>
<reference evidence="6" key="1">
    <citation type="submission" date="2016-11" db="EMBL/GenBank/DDBJ databases">
        <authorList>
            <person name="Varghese N."/>
            <person name="Submissions S."/>
        </authorList>
    </citation>
    <scope>NUCLEOTIDE SEQUENCE [LARGE SCALE GENOMIC DNA]</scope>
    <source>
        <strain evidence="6">DSM 16219</strain>
    </source>
</reference>
<dbReference type="AlphaFoldDB" id="A0A1M6S1D9"/>
<accession>A0A1M6S1D9</accession>
<sequence>MASSDLRPSSSSQGCTFLRALSQYERHPQLRNPDYLAPKFLSPAHQKLMLAARPWWAKAVLRKVSPGAYFYQISRIQFGDEALLQALEDGVSQVLIMGAGNDTRAFRFEREILKANARIIELDTPESQAWKTAKVEEHWGGLPGHVSYVPIDFNKTTLEEALLQNGASYDPEAKTLFFWEGVCYYLDADSVDKVLAFVREASPAGSSLVFDYFQKAALEGRTKPYGAQKVLKRGPERGEPFIYGIEENEIERFLGKRGLQLIRHMAPKDAARAYLCDEKGRLLGRQHAYLNLVKAVTSPKT</sequence>
<comment type="similarity">
    <text evidence="1 4">Belongs to the UPF0677 family.</text>
</comment>
<evidence type="ECO:0000256" key="4">
    <source>
        <dbReference type="RuleBase" id="RU362030"/>
    </source>
</evidence>
<organism evidence="5 6">
    <name type="scientific">Desulfatibacillum alkenivorans DSM 16219</name>
    <dbReference type="NCBI Taxonomy" id="1121393"/>
    <lineage>
        <taxon>Bacteria</taxon>
        <taxon>Pseudomonadati</taxon>
        <taxon>Thermodesulfobacteriota</taxon>
        <taxon>Desulfobacteria</taxon>
        <taxon>Desulfobacterales</taxon>
        <taxon>Desulfatibacillaceae</taxon>
        <taxon>Desulfatibacillum</taxon>
    </lineage>
</organism>
<dbReference type="RefSeq" id="WP_073477417.1">
    <property type="nucleotide sequence ID" value="NZ_FQZU01000023.1"/>
</dbReference>
<dbReference type="Pfam" id="PF04072">
    <property type="entry name" value="LCM"/>
    <property type="match status" value="1"/>
</dbReference>
<dbReference type="PANTHER" id="PTHR43619">
    <property type="entry name" value="S-ADENOSYL-L-METHIONINE-DEPENDENT METHYLTRANSFERASE YKTD-RELATED"/>
    <property type="match status" value="1"/>
</dbReference>
<dbReference type="InterPro" id="IPR011610">
    <property type="entry name" value="SAM_mthyl_Trfase_ML2640-like"/>
</dbReference>
<dbReference type="GO" id="GO:0008168">
    <property type="term" value="F:methyltransferase activity"/>
    <property type="evidence" value="ECO:0007669"/>
    <property type="project" value="UniProtKB-UniRule"/>
</dbReference>
<dbReference type="OrthoDB" id="9806164at2"/>
<evidence type="ECO:0000256" key="2">
    <source>
        <dbReference type="ARBA" id="ARBA00022603"/>
    </source>
</evidence>
<dbReference type="STRING" id="1121393.SAMN02745216_03363"/>
<dbReference type="NCBIfam" id="TIGR00027">
    <property type="entry name" value="mthyl_TIGR00027"/>
    <property type="match status" value="1"/>
</dbReference>
<keyword evidence="6" id="KW-1185">Reference proteome</keyword>
<evidence type="ECO:0000256" key="1">
    <source>
        <dbReference type="ARBA" id="ARBA00008138"/>
    </source>
</evidence>
<dbReference type="GO" id="GO:0032259">
    <property type="term" value="P:methylation"/>
    <property type="evidence" value="ECO:0007669"/>
    <property type="project" value="UniProtKB-KW"/>
</dbReference>
<comment type="function">
    <text evidence="4">Exhibits S-adenosyl-L-methionine-dependent methyltransferase activity.</text>
</comment>
<dbReference type="InterPro" id="IPR029063">
    <property type="entry name" value="SAM-dependent_MTases_sf"/>
</dbReference>
<proteinExistence type="inferred from homology"/>
<gene>
    <name evidence="5" type="ORF">SAMN02745216_03363</name>
</gene>
<keyword evidence="2 4" id="KW-0489">Methyltransferase</keyword>
<keyword evidence="3 5" id="KW-0808">Transferase</keyword>
<dbReference type="InterPro" id="IPR007213">
    <property type="entry name" value="Ppm1/Ppm2/Tcmp"/>
</dbReference>
<evidence type="ECO:0000313" key="5">
    <source>
        <dbReference type="EMBL" id="SHK38496.1"/>
    </source>
</evidence>
<evidence type="ECO:0000313" key="6">
    <source>
        <dbReference type="Proteomes" id="UP000183994"/>
    </source>
</evidence>